<organism evidence="1 2">
    <name type="scientific">Nonomuraea cavernae</name>
    <dbReference type="NCBI Taxonomy" id="2045107"/>
    <lineage>
        <taxon>Bacteria</taxon>
        <taxon>Bacillati</taxon>
        <taxon>Actinomycetota</taxon>
        <taxon>Actinomycetes</taxon>
        <taxon>Streptosporangiales</taxon>
        <taxon>Streptosporangiaceae</taxon>
        <taxon>Nonomuraea</taxon>
    </lineage>
</organism>
<gene>
    <name evidence="1" type="ORF">GCM10012289_22270</name>
</gene>
<name>A0A917YWV2_9ACTN</name>
<dbReference type="Proteomes" id="UP000646523">
    <property type="component" value="Unassembled WGS sequence"/>
</dbReference>
<keyword evidence="2" id="KW-1185">Reference proteome</keyword>
<dbReference type="AlphaFoldDB" id="A0A917YWV2"/>
<dbReference type="EMBL" id="BMNH01000004">
    <property type="protein sequence ID" value="GGO66949.1"/>
    <property type="molecule type" value="Genomic_DNA"/>
</dbReference>
<reference evidence="1" key="1">
    <citation type="journal article" date="2014" name="Int. J. Syst. Evol. Microbiol.">
        <title>Complete genome sequence of Corynebacterium casei LMG S-19264T (=DSM 44701T), isolated from a smear-ripened cheese.</title>
        <authorList>
            <consortium name="US DOE Joint Genome Institute (JGI-PGF)"/>
            <person name="Walter F."/>
            <person name="Albersmeier A."/>
            <person name="Kalinowski J."/>
            <person name="Ruckert C."/>
        </authorList>
    </citation>
    <scope>NUCLEOTIDE SEQUENCE</scope>
    <source>
        <strain evidence="1">CGMCC 4.7368</strain>
    </source>
</reference>
<comment type="caution">
    <text evidence="1">The sequence shown here is derived from an EMBL/GenBank/DDBJ whole genome shotgun (WGS) entry which is preliminary data.</text>
</comment>
<protein>
    <submittedName>
        <fullName evidence="1">Uncharacterized protein</fullName>
    </submittedName>
</protein>
<reference evidence="1" key="2">
    <citation type="submission" date="2020-09" db="EMBL/GenBank/DDBJ databases">
        <authorList>
            <person name="Sun Q."/>
            <person name="Zhou Y."/>
        </authorList>
    </citation>
    <scope>NUCLEOTIDE SEQUENCE</scope>
    <source>
        <strain evidence="1">CGMCC 4.7368</strain>
    </source>
</reference>
<evidence type="ECO:0000313" key="2">
    <source>
        <dbReference type="Proteomes" id="UP000646523"/>
    </source>
</evidence>
<proteinExistence type="predicted"/>
<evidence type="ECO:0000313" key="1">
    <source>
        <dbReference type="EMBL" id="GGO66949.1"/>
    </source>
</evidence>
<accession>A0A917YWV2</accession>
<sequence length="184" mass="20543">MGFGVRQFELTLMHRMRDLNAERVEDALGDMGASRAEVRAAHARWTRRAWSARAPKGRAALRTALGPPAYEGTRPIGSVTCRVARWALPSWPGLEFELLSGPGGEVWNQWFVRPGGDRALAFDDLVPWRCVVGDVGTSFPGASQREGAAPHHWAVDFVHEGTDYRALFVYGLFQRLDRLARPPY</sequence>